<proteinExistence type="predicted"/>
<dbReference type="Proteomes" id="UP000027920">
    <property type="component" value="Unassembled WGS sequence"/>
</dbReference>
<dbReference type="HOGENOM" id="CLU_2109016_0_0_1"/>
<dbReference type="STRING" id="1182545.A0A072PD96"/>
<gene>
    <name evidence="1" type="ORF">A1O9_05165</name>
</gene>
<organism evidence="1 2">
    <name type="scientific">Exophiala aquamarina CBS 119918</name>
    <dbReference type="NCBI Taxonomy" id="1182545"/>
    <lineage>
        <taxon>Eukaryota</taxon>
        <taxon>Fungi</taxon>
        <taxon>Dikarya</taxon>
        <taxon>Ascomycota</taxon>
        <taxon>Pezizomycotina</taxon>
        <taxon>Eurotiomycetes</taxon>
        <taxon>Chaetothyriomycetidae</taxon>
        <taxon>Chaetothyriales</taxon>
        <taxon>Herpotrichiellaceae</taxon>
        <taxon>Exophiala</taxon>
    </lineage>
</organism>
<accession>A0A072PD96</accession>
<name>A0A072PD96_9EURO</name>
<evidence type="ECO:0000313" key="1">
    <source>
        <dbReference type="EMBL" id="KEF57248.1"/>
    </source>
</evidence>
<keyword evidence="2" id="KW-1185">Reference proteome</keyword>
<sequence>MSQQMIETLVSIAPESGKEVMQLTMEHSAQAETLFLGPSGASIRAFARDQKTAEKHEVDAVRHAEGILYADMDMDATIEGKQYHDVVGSYQRLDIFDLKVNTTRRVPVKLFEGDA</sequence>
<comment type="caution">
    <text evidence="1">The sequence shown here is derived from an EMBL/GenBank/DDBJ whole genome shotgun (WGS) entry which is preliminary data.</text>
</comment>
<dbReference type="EMBL" id="AMGV01000004">
    <property type="protein sequence ID" value="KEF57248.1"/>
    <property type="molecule type" value="Genomic_DNA"/>
</dbReference>
<dbReference type="GeneID" id="25280091"/>
<dbReference type="VEuPathDB" id="FungiDB:A1O9_05165"/>
<dbReference type="RefSeq" id="XP_013259838.1">
    <property type="nucleotide sequence ID" value="XM_013404384.1"/>
</dbReference>
<evidence type="ECO:0000313" key="2">
    <source>
        <dbReference type="Proteomes" id="UP000027920"/>
    </source>
</evidence>
<dbReference type="OrthoDB" id="4366938at2759"/>
<reference evidence="1 2" key="1">
    <citation type="submission" date="2013-03" db="EMBL/GenBank/DDBJ databases">
        <title>The Genome Sequence of Exophiala aquamarina CBS 119918.</title>
        <authorList>
            <consortium name="The Broad Institute Genomics Platform"/>
            <person name="Cuomo C."/>
            <person name="de Hoog S."/>
            <person name="Gorbushina A."/>
            <person name="Walker B."/>
            <person name="Young S.K."/>
            <person name="Zeng Q."/>
            <person name="Gargeya S."/>
            <person name="Fitzgerald M."/>
            <person name="Haas B."/>
            <person name="Abouelleil A."/>
            <person name="Allen A.W."/>
            <person name="Alvarado L."/>
            <person name="Arachchi H.M."/>
            <person name="Berlin A.M."/>
            <person name="Chapman S.B."/>
            <person name="Gainer-Dewar J."/>
            <person name="Goldberg J."/>
            <person name="Griggs A."/>
            <person name="Gujja S."/>
            <person name="Hansen M."/>
            <person name="Howarth C."/>
            <person name="Imamovic A."/>
            <person name="Ireland A."/>
            <person name="Larimer J."/>
            <person name="McCowan C."/>
            <person name="Murphy C."/>
            <person name="Pearson M."/>
            <person name="Poon T.W."/>
            <person name="Priest M."/>
            <person name="Roberts A."/>
            <person name="Saif S."/>
            <person name="Shea T."/>
            <person name="Sisk P."/>
            <person name="Sykes S."/>
            <person name="Wortman J."/>
            <person name="Nusbaum C."/>
            <person name="Birren B."/>
        </authorList>
    </citation>
    <scope>NUCLEOTIDE SEQUENCE [LARGE SCALE GENOMIC DNA]</scope>
    <source>
        <strain evidence="1 2">CBS 119918</strain>
    </source>
</reference>
<protein>
    <submittedName>
        <fullName evidence="1">Uncharacterized protein</fullName>
    </submittedName>
</protein>
<dbReference type="AlphaFoldDB" id="A0A072PD96"/>